<accession>A0A7I9ZE61</accession>
<dbReference type="EMBL" id="BLLA01000001">
    <property type="protein sequence ID" value="GFG99102.1"/>
    <property type="molecule type" value="Genomic_DNA"/>
</dbReference>
<gene>
    <name evidence="1" type="ORF">MTIM_49810</name>
</gene>
<protein>
    <submittedName>
        <fullName evidence="1">Uncharacterized protein</fullName>
    </submittedName>
</protein>
<name>A0A7I9ZE61_9MYCO</name>
<sequence length="76" mass="8522">MSEPFIESDSSGRVVLPGHPRQRYLLRENEDGSILLQPALMVTAAQQEYDTNPKLRDLLARATAVSTVTRGRNRRA</sequence>
<proteinExistence type="predicted"/>
<comment type="caution">
    <text evidence="1">The sequence shown here is derived from an EMBL/GenBank/DDBJ whole genome shotgun (WGS) entry which is preliminary data.</text>
</comment>
<evidence type="ECO:0000313" key="2">
    <source>
        <dbReference type="Proteomes" id="UP000465301"/>
    </source>
</evidence>
<organism evidence="1 2">
    <name type="scientific">Mycobacterium timonense</name>
    <dbReference type="NCBI Taxonomy" id="701043"/>
    <lineage>
        <taxon>Bacteria</taxon>
        <taxon>Bacillati</taxon>
        <taxon>Actinomycetota</taxon>
        <taxon>Actinomycetes</taxon>
        <taxon>Mycobacteriales</taxon>
        <taxon>Mycobacteriaceae</taxon>
        <taxon>Mycobacterium</taxon>
        <taxon>Mycobacterium avium complex (MAC)</taxon>
    </lineage>
</organism>
<dbReference type="AlphaFoldDB" id="A0A7I9ZE61"/>
<evidence type="ECO:0000313" key="1">
    <source>
        <dbReference type="EMBL" id="GFG99102.1"/>
    </source>
</evidence>
<keyword evidence="2" id="KW-1185">Reference proteome</keyword>
<reference evidence="1 2" key="1">
    <citation type="journal article" date="2019" name="Emerg. Microbes Infect.">
        <title>Comprehensive subspecies identification of 175 nontuberculous mycobacteria species based on 7547 genomic profiles.</title>
        <authorList>
            <person name="Matsumoto Y."/>
            <person name="Kinjo T."/>
            <person name="Motooka D."/>
            <person name="Nabeya D."/>
            <person name="Jung N."/>
            <person name="Uechi K."/>
            <person name="Horii T."/>
            <person name="Iida T."/>
            <person name="Fujita J."/>
            <person name="Nakamura S."/>
        </authorList>
    </citation>
    <scope>NUCLEOTIDE SEQUENCE [LARGE SCALE GENOMIC DNA]</scope>
    <source>
        <strain evidence="1 2">JCM 30726</strain>
    </source>
</reference>
<dbReference type="Proteomes" id="UP000465301">
    <property type="component" value="Unassembled WGS sequence"/>
</dbReference>